<dbReference type="Proteomes" id="UP000634011">
    <property type="component" value="Unassembled WGS sequence"/>
</dbReference>
<sequence length="212" mass="23818">MYMPAHFSEERLDVLHDLIHQHPLASMVSMEADGMTANHIPFIITPPTTEAPFGKLLGHVARANPVWQNREPVLLIFQGPSAYITPGWYEEKKQTGAVVPTYNYAVVHAHGKINAVEDSTQFLNLLTQLTEHFESTRPKPWAVADAPPEYIENMMAQIVGIEIPITRLIGKWKTSQNKSTTNRSHIAVQLREENNMHGAGLAKMMEAQLFDV</sequence>
<dbReference type="Pfam" id="PF04299">
    <property type="entry name" value="FMN_bind_2"/>
    <property type="match status" value="1"/>
</dbReference>
<comment type="caution">
    <text evidence="1">The sequence shown here is derived from an EMBL/GenBank/DDBJ whole genome shotgun (WGS) entry which is preliminary data.</text>
</comment>
<dbReference type="InterPro" id="IPR012349">
    <property type="entry name" value="Split_barrel_FMN-bd"/>
</dbReference>
<evidence type="ECO:0000313" key="2">
    <source>
        <dbReference type="Proteomes" id="UP000634011"/>
    </source>
</evidence>
<dbReference type="EMBL" id="JACOFV010000009">
    <property type="protein sequence ID" value="MBC3862633.1"/>
    <property type="molecule type" value="Genomic_DNA"/>
</dbReference>
<protein>
    <submittedName>
        <fullName evidence="1">FMN-binding negative transcriptional regulator</fullName>
    </submittedName>
</protein>
<accession>A0A923KP91</accession>
<dbReference type="PANTHER" id="PTHR35802">
    <property type="entry name" value="PROTEASE SYNTHASE AND SPORULATION PROTEIN PAI 2"/>
    <property type="match status" value="1"/>
</dbReference>
<proteinExistence type="predicted"/>
<dbReference type="AlphaFoldDB" id="A0A923KP91"/>
<dbReference type="SUPFAM" id="SSF50475">
    <property type="entry name" value="FMN-binding split barrel"/>
    <property type="match status" value="1"/>
</dbReference>
<name>A0A923KP91_9BURK</name>
<dbReference type="PIRSF" id="PIRSF010372">
    <property type="entry name" value="PaiB"/>
    <property type="match status" value="1"/>
</dbReference>
<evidence type="ECO:0000313" key="1">
    <source>
        <dbReference type="EMBL" id="MBC3862633.1"/>
    </source>
</evidence>
<reference evidence="1" key="1">
    <citation type="submission" date="2020-08" db="EMBL/GenBank/DDBJ databases">
        <title>Novel species isolated from subtropical streams in China.</title>
        <authorList>
            <person name="Lu H."/>
        </authorList>
    </citation>
    <scope>NUCLEOTIDE SEQUENCE</scope>
    <source>
        <strain evidence="1">KACC 12607</strain>
    </source>
</reference>
<dbReference type="RefSeq" id="WP_186912549.1">
    <property type="nucleotide sequence ID" value="NZ_JACOFV010000009.1"/>
</dbReference>
<organism evidence="1 2">
    <name type="scientific">Undibacterium jejuense</name>
    <dbReference type="NCBI Taxonomy" id="1344949"/>
    <lineage>
        <taxon>Bacteria</taxon>
        <taxon>Pseudomonadati</taxon>
        <taxon>Pseudomonadota</taxon>
        <taxon>Betaproteobacteria</taxon>
        <taxon>Burkholderiales</taxon>
        <taxon>Oxalobacteraceae</taxon>
        <taxon>Undibacterium</taxon>
    </lineage>
</organism>
<keyword evidence="2" id="KW-1185">Reference proteome</keyword>
<dbReference type="PANTHER" id="PTHR35802:SF1">
    <property type="entry name" value="PROTEASE SYNTHASE AND SPORULATION PROTEIN PAI 2"/>
    <property type="match status" value="1"/>
</dbReference>
<dbReference type="InterPro" id="IPR007396">
    <property type="entry name" value="TR_PAI2-type"/>
</dbReference>
<gene>
    <name evidence="1" type="ORF">H8K32_11015</name>
</gene>
<dbReference type="Gene3D" id="2.30.110.10">
    <property type="entry name" value="Electron Transport, Fmn-binding Protein, Chain A"/>
    <property type="match status" value="1"/>
</dbReference>